<evidence type="ECO:0000256" key="3">
    <source>
        <dbReference type="ARBA" id="ARBA00010447"/>
    </source>
</evidence>
<comment type="function">
    <text evidence="2 8">Catalyzes the removal of elemental sulfur and selenium atoms from L-cysteine, L-cystine, L-selenocysteine, and L-selenocystine to produce L-alanine.</text>
</comment>
<evidence type="ECO:0000256" key="8">
    <source>
        <dbReference type="RuleBase" id="RU004506"/>
    </source>
</evidence>
<sequence length="412" mass="44673">MFDLAVPRFDPCYYRAQFAIFAHHPDLVYLDNAATTQKPAVVLDAERQYYEQCNANVHRGAHRLAVAATDAFEGARATVARFINATSSDEIIFTRGTTEAINLIANTFGESPEQLSAGDEIIVSTLEHHANIVPWQMLAQRRGLVIKPLNLTAEGEIDLTHLAQLLASPRARLLAISHASNAIGSIQDIRTICQLAHQHHCKVLVDGAQAIAHWPVDVRALDCDFYVFSGHKAYGPTGIGAAYIRSDILRTLPPWQGGGEMIDVVSFSGTTYASAPQRLEAGTPPIAQAVGLAAALDWLSALDREAMHAHEAALHRQLEDGLRQMPGVVIHGQARQKVSLTSMSFGPIHPYDVAQFLDNSGIAVRVGHHCAQPLIHSLGISGTLRASLALYNTADDVNRFLAALSETLEILA</sequence>
<dbReference type="PANTHER" id="PTHR43586">
    <property type="entry name" value="CYSTEINE DESULFURASE"/>
    <property type="match status" value="1"/>
</dbReference>
<evidence type="ECO:0000256" key="1">
    <source>
        <dbReference type="ARBA" id="ARBA00001933"/>
    </source>
</evidence>
<dbReference type="KEGG" id="cmav:ABHF33_14850"/>
<dbReference type="AlphaFoldDB" id="A0AAU7F917"/>
<dbReference type="CDD" id="cd06453">
    <property type="entry name" value="SufS_like"/>
    <property type="match status" value="1"/>
</dbReference>
<protein>
    <recommendedName>
        <fullName evidence="8">Cysteine desulfurase</fullName>
        <ecNumber evidence="8">2.8.1.7</ecNumber>
    </recommendedName>
</protein>
<comment type="similarity">
    <text evidence="3 8">Belongs to the class-V pyridoxal-phosphate-dependent aminotransferase family. Csd subfamily.</text>
</comment>
<dbReference type="EMBL" id="CP157355">
    <property type="protein sequence ID" value="XBM00316.1"/>
    <property type="molecule type" value="Genomic_DNA"/>
</dbReference>
<dbReference type="NCBIfam" id="TIGR01979">
    <property type="entry name" value="sufS"/>
    <property type="match status" value="1"/>
</dbReference>
<dbReference type="PANTHER" id="PTHR43586:SF8">
    <property type="entry name" value="CYSTEINE DESULFURASE 1, CHLOROPLASTIC"/>
    <property type="match status" value="1"/>
</dbReference>
<evidence type="ECO:0000256" key="7">
    <source>
        <dbReference type="RuleBase" id="RU004504"/>
    </source>
</evidence>
<dbReference type="InterPro" id="IPR015424">
    <property type="entry name" value="PyrdxlP-dep_Trfase"/>
</dbReference>
<dbReference type="Pfam" id="PF00266">
    <property type="entry name" value="Aminotran_5"/>
    <property type="match status" value="1"/>
</dbReference>
<dbReference type="PIRSF" id="PIRSF005572">
    <property type="entry name" value="NifS"/>
    <property type="match status" value="1"/>
</dbReference>
<dbReference type="InterPro" id="IPR000192">
    <property type="entry name" value="Aminotrans_V_dom"/>
</dbReference>
<reference evidence="10" key="1">
    <citation type="submission" date="2024-05" db="EMBL/GenBank/DDBJ databases">
        <authorList>
            <person name="Yang L."/>
            <person name="Pan L."/>
        </authorList>
    </citation>
    <scope>NUCLEOTIDE SEQUENCE</scope>
    <source>
        <strain evidence="10">FCG-7</strain>
    </source>
</reference>
<name>A0AAU7F917_9NEIS</name>
<dbReference type="Gene3D" id="3.90.1150.10">
    <property type="entry name" value="Aspartate Aminotransferase, domain 1"/>
    <property type="match status" value="1"/>
</dbReference>
<proteinExistence type="inferred from homology"/>
<dbReference type="GO" id="GO:0006534">
    <property type="term" value="P:cysteine metabolic process"/>
    <property type="evidence" value="ECO:0007669"/>
    <property type="project" value="UniProtKB-UniRule"/>
</dbReference>
<keyword evidence="5 8" id="KW-0663">Pyridoxal phosphate</keyword>
<comment type="catalytic activity">
    <reaction evidence="6 8">
        <text>(sulfur carrier)-H + L-cysteine = (sulfur carrier)-SH + L-alanine</text>
        <dbReference type="Rhea" id="RHEA:43892"/>
        <dbReference type="Rhea" id="RHEA-COMP:14737"/>
        <dbReference type="Rhea" id="RHEA-COMP:14739"/>
        <dbReference type="ChEBI" id="CHEBI:29917"/>
        <dbReference type="ChEBI" id="CHEBI:35235"/>
        <dbReference type="ChEBI" id="CHEBI:57972"/>
        <dbReference type="ChEBI" id="CHEBI:64428"/>
        <dbReference type="EC" id="2.8.1.7"/>
    </reaction>
</comment>
<evidence type="ECO:0000256" key="5">
    <source>
        <dbReference type="ARBA" id="ARBA00022898"/>
    </source>
</evidence>
<gene>
    <name evidence="10" type="ORF">ABHF33_14850</name>
</gene>
<organism evidence="10">
    <name type="scientific">Chitinibacter mangrovi</name>
    <dbReference type="NCBI Taxonomy" id="3153927"/>
    <lineage>
        <taxon>Bacteria</taxon>
        <taxon>Pseudomonadati</taxon>
        <taxon>Pseudomonadota</taxon>
        <taxon>Betaproteobacteria</taxon>
        <taxon>Neisseriales</taxon>
        <taxon>Chitinibacteraceae</taxon>
        <taxon>Chitinibacter</taxon>
    </lineage>
</organism>
<dbReference type="GO" id="GO:0031071">
    <property type="term" value="F:cysteine desulfurase activity"/>
    <property type="evidence" value="ECO:0007669"/>
    <property type="project" value="UniProtKB-UniRule"/>
</dbReference>
<evidence type="ECO:0000256" key="4">
    <source>
        <dbReference type="ARBA" id="ARBA00022679"/>
    </source>
</evidence>
<dbReference type="InterPro" id="IPR015421">
    <property type="entry name" value="PyrdxlP-dep_Trfase_major"/>
</dbReference>
<evidence type="ECO:0000256" key="2">
    <source>
        <dbReference type="ARBA" id="ARBA00002824"/>
    </source>
</evidence>
<accession>A0AAU7F917</accession>
<dbReference type="InterPro" id="IPR010970">
    <property type="entry name" value="Cys_dSase_SufS"/>
</dbReference>
<dbReference type="EC" id="2.8.1.7" evidence="8"/>
<evidence type="ECO:0000313" key="10">
    <source>
        <dbReference type="EMBL" id="XBM00316.1"/>
    </source>
</evidence>
<dbReference type="Gene3D" id="3.40.640.10">
    <property type="entry name" value="Type I PLP-dependent aspartate aminotransferase-like (Major domain)"/>
    <property type="match status" value="1"/>
</dbReference>
<feature type="domain" description="Aminotransferase class V" evidence="9">
    <location>
        <begin position="28"/>
        <end position="400"/>
    </location>
</feature>
<dbReference type="InterPro" id="IPR020578">
    <property type="entry name" value="Aminotrans_V_PyrdxlP_BS"/>
</dbReference>
<dbReference type="InterPro" id="IPR015422">
    <property type="entry name" value="PyrdxlP-dep_Trfase_small"/>
</dbReference>
<evidence type="ECO:0000259" key="9">
    <source>
        <dbReference type="Pfam" id="PF00266"/>
    </source>
</evidence>
<dbReference type="SUPFAM" id="SSF53383">
    <property type="entry name" value="PLP-dependent transferases"/>
    <property type="match status" value="1"/>
</dbReference>
<keyword evidence="4 8" id="KW-0808">Transferase</keyword>
<evidence type="ECO:0000256" key="6">
    <source>
        <dbReference type="ARBA" id="ARBA00050776"/>
    </source>
</evidence>
<dbReference type="InterPro" id="IPR016454">
    <property type="entry name" value="Cysteine_dSase"/>
</dbReference>
<comment type="cofactor">
    <cofactor evidence="1 7">
        <name>pyridoxal 5'-phosphate</name>
        <dbReference type="ChEBI" id="CHEBI:597326"/>
    </cofactor>
</comment>
<dbReference type="RefSeq" id="WP_348944672.1">
    <property type="nucleotide sequence ID" value="NZ_CP157355.1"/>
</dbReference>
<dbReference type="PROSITE" id="PS00595">
    <property type="entry name" value="AA_TRANSFER_CLASS_5"/>
    <property type="match status" value="1"/>
</dbReference>
<dbReference type="GO" id="GO:0030170">
    <property type="term" value="F:pyridoxal phosphate binding"/>
    <property type="evidence" value="ECO:0007669"/>
    <property type="project" value="UniProtKB-UniRule"/>
</dbReference>